<dbReference type="Proteomes" id="UP000199391">
    <property type="component" value="Unassembled WGS sequence"/>
</dbReference>
<evidence type="ECO:0000313" key="3">
    <source>
        <dbReference type="Proteomes" id="UP000199391"/>
    </source>
</evidence>
<dbReference type="SUPFAM" id="SSF53901">
    <property type="entry name" value="Thiolase-like"/>
    <property type="match status" value="1"/>
</dbReference>
<dbReference type="OrthoDB" id="3078238at2"/>
<accession>A0A1I7KPU7</accession>
<proteinExistence type="predicted"/>
<dbReference type="RefSeq" id="WP_093557164.1">
    <property type="nucleotide sequence ID" value="NZ_FPBO01000018.1"/>
</dbReference>
<dbReference type="InterPro" id="IPR014030">
    <property type="entry name" value="Ketoacyl_synth_N"/>
</dbReference>
<organism evidence="2 3">
    <name type="scientific">Pseudoduganella namucuonensis</name>
    <dbReference type="NCBI Taxonomy" id="1035707"/>
    <lineage>
        <taxon>Bacteria</taxon>
        <taxon>Pseudomonadati</taxon>
        <taxon>Pseudomonadota</taxon>
        <taxon>Betaproteobacteria</taxon>
        <taxon>Burkholderiales</taxon>
        <taxon>Oxalobacteraceae</taxon>
        <taxon>Telluria group</taxon>
        <taxon>Pseudoduganella</taxon>
    </lineage>
</organism>
<dbReference type="Gene3D" id="3.40.47.10">
    <property type="match status" value="1"/>
</dbReference>
<dbReference type="STRING" id="1035707.SAMN05216552_1018111"/>
<evidence type="ECO:0000259" key="1">
    <source>
        <dbReference type="Pfam" id="PF00109"/>
    </source>
</evidence>
<gene>
    <name evidence="2" type="ORF">SAMN05216552_1018111</name>
</gene>
<dbReference type="Pfam" id="PF00109">
    <property type="entry name" value="ketoacyl-synt"/>
    <property type="match status" value="1"/>
</dbReference>
<name>A0A1I7KPU7_9BURK</name>
<dbReference type="GO" id="GO:0016746">
    <property type="term" value="F:acyltransferase activity"/>
    <property type="evidence" value="ECO:0007669"/>
    <property type="project" value="InterPro"/>
</dbReference>
<dbReference type="InterPro" id="IPR016039">
    <property type="entry name" value="Thiolase-like"/>
</dbReference>
<keyword evidence="3" id="KW-1185">Reference proteome</keyword>
<reference evidence="3" key="1">
    <citation type="submission" date="2016-10" db="EMBL/GenBank/DDBJ databases">
        <authorList>
            <person name="Varghese N."/>
            <person name="Submissions S."/>
        </authorList>
    </citation>
    <scope>NUCLEOTIDE SEQUENCE [LARGE SCALE GENOMIC DNA]</scope>
    <source>
        <strain evidence="3">CGMCC 1.11014</strain>
    </source>
</reference>
<sequence length="352" mass="36103">MSAGPWFVIGLGASTPVGRNAWSSAAAVRAGVSGFIEHPYMLDTQGEPMRVAAAPWLDIGLAGADRLAALLWPAIAQALEAIDKARRGALRIGLSLALPAPRPGLADDAPASLLAALRAHQGQAFAAMAAFPHDHAAGHLALAAAMRELDSGKLDACVVAGVDSYLAPETLEWLEENDRLHGAGELNNAWGIIPGEGAAALLVAGATVPRSPRSRSAARLLGVGTAFETRTVAARAVNTGEGLAWALRDALRHLPGGVRVSDVYCDLNGEPHRADEYGFAALRAGSWVESASDFTAPADCWGDVAAASAPLHLMLAAVAGAKAYARGHVACAWASSDGGERGATLLATDGRA</sequence>
<dbReference type="AlphaFoldDB" id="A0A1I7KPU7"/>
<evidence type="ECO:0000313" key="2">
    <source>
        <dbReference type="EMBL" id="SFU99439.1"/>
    </source>
</evidence>
<feature type="domain" description="Beta-ketoacyl synthase-like N-terminal" evidence="1">
    <location>
        <begin position="136"/>
        <end position="204"/>
    </location>
</feature>
<dbReference type="EMBL" id="FPBO01000018">
    <property type="protein sequence ID" value="SFU99439.1"/>
    <property type="molecule type" value="Genomic_DNA"/>
</dbReference>
<protein>
    <submittedName>
        <fullName evidence="2">3-oxoacyl-[acyl-carrier-protein] synthase-1</fullName>
    </submittedName>
</protein>